<protein>
    <submittedName>
        <fullName evidence="2">DUF4214 domain-containing protein</fullName>
    </submittedName>
</protein>
<reference evidence="2 3" key="1">
    <citation type="submission" date="2023-02" db="EMBL/GenBank/DDBJ databases">
        <title>Gemone sequence of Telluria chitinolytica ACM 3522T.</title>
        <authorList>
            <person name="Frediansyah A."/>
            <person name="Miess H."/>
            <person name="Gross H."/>
        </authorList>
    </citation>
    <scope>NUCLEOTIDE SEQUENCE [LARGE SCALE GENOMIC DNA]</scope>
    <source>
        <strain evidence="2 3">ACM 3522</strain>
    </source>
</reference>
<evidence type="ECO:0000313" key="3">
    <source>
        <dbReference type="Proteomes" id="UP001216510"/>
    </source>
</evidence>
<organism evidence="2 3">
    <name type="scientific">Pseudoduganella chitinolytica</name>
    <dbReference type="NCBI Taxonomy" id="34070"/>
    <lineage>
        <taxon>Bacteria</taxon>
        <taxon>Pseudomonadati</taxon>
        <taxon>Pseudomonadota</taxon>
        <taxon>Betaproteobacteria</taxon>
        <taxon>Burkholderiales</taxon>
        <taxon>Oxalobacteraceae</taxon>
        <taxon>Telluria group</taxon>
        <taxon>Pseudoduganella</taxon>
    </lineage>
</organism>
<dbReference type="EMBL" id="CP119083">
    <property type="protein sequence ID" value="WEF32938.1"/>
    <property type="molecule type" value="Genomic_DNA"/>
</dbReference>
<dbReference type="Pfam" id="PF00353">
    <property type="entry name" value="HemolysinCabind"/>
    <property type="match status" value="2"/>
</dbReference>
<dbReference type="Gene3D" id="2.150.10.10">
    <property type="entry name" value="Serralysin-like metalloprotease, C-terminal"/>
    <property type="match status" value="1"/>
</dbReference>
<dbReference type="Proteomes" id="UP001216510">
    <property type="component" value="Chromosome"/>
</dbReference>
<dbReference type="InterPro" id="IPR025282">
    <property type="entry name" value="DUF4214"/>
</dbReference>
<evidence type="ECO:0000259" key="1">
    <source>
        <dbReference type="Pfam" id="PF13946"/>
    </source>
</evidence>
<evidence type="ECO:0000313" key="2">
    <source>
        <dbReference type="EMBL" id="WEF32938.1"/>
    </source>
</evidence>
<dbReference type="PRINTS" id="PR00313">
    <property type="entry name" value="CABNDNGRPT"/>
</dbReference>
<proteinExistence type="predicted"/>
<dbReference type="PROSITE" id="PS00330">
    <property type="entry name" value="HEMOLYSIN_CALCIUM"/>
    <property type="match status" value="2"/>
</dbReference>
<sequence>MAAQDYVAVVQQLYVSYFGRPADYYGLKNYTEQLDALKAPTTFVELTAAVQASATAPALKALVNSFSSSPESIALYGNDNTTIGISKFVNAVYRNVLNRDADVEGLNFWVGEIAAGRLSKTNAAAAITEGALSNTSEQGLLDKATVENKTEVATNFTAAIDTVAEINGYSGDAAAAAARDLLSAVTDETDPAAYQTTVENALAAIVGGSNPTVIHALTDGLDTITGTAAVDIFNGSTGLLTAADTLNGGTGADVLNYVHTTGTNFPAAGITNIETFNVRATTDITSADLGTFVGLTAFNSDRSGAAVTVTNLASGASFGVIGNGVVTNGASSVGYTAGADAAVINLSNGTVGTGAITVTGTGIKATTINSTGGANTVGAVTLAGSSTTLAINATTNLTTGAVTAAGVTDEVTIAGAGNVSTDVSAVAVETLTITGSGNRTLGTLNNATVDVNGAAATGKISATLGTSTTLKVTTGAGDDSITAGAILTTGTVNAGAGNDTLTITASNQLTSTTGKLYTAFETLSAAGGVTADLDYIAGITALRGTGTVIFNNVTATQAAAITTVGAADLTVNVKDAATVGQLDTVSVNITSANNANVAIAGITVTDVETLNIKASTGTGVATLTLAHDDWSSLNLTGASDFVLNSTATTAVINTSVNAAAATGDLTLNFALTATNGLSINSGSGDDIITGTAQADRILGGAGADTITGGTGADVLTGGAGKDIFVSVAGDTATDGAGVGADAITDFAIADDIIRIAAANNVVANGGTATATSGIAVASGVATFAAADDTLAERITTLVTATASNEVVVFQQGSDTYVYGSGAAGDGSNDFLIKLTGVAGVTKFVESTTTAGDFTLA</sequence>
<accession>A0ABY8BD75</accession>
<dbReference type="InterPro" id="IPR011049">
    <property type="entry name" value="Serralysin-like_metalloprot_C"/>
</dbReference>
<dbReference type="RefSeq" id="WP_277415653.1">
    <property type="nucleotide sequence ID" value="NZ_CP119083.1"/>
</dbReference>
<keyword evidence="3" id="KW-1185">Reference proteome</keyword>
<feature type="domain" description="DUF4214" evidence="1">
    <location>
        <begin position="64"/>
        <end position="129"/>
    </location>
</feature>
<name>A0ABY8BD75_9BURK</name>
<dbReference type="SUPFAM" id="SSF51120">
    <property type="entry name" value="beta-Roll"/>
    <property type="match status" value="1"/>
</dbReference>
<gene>
    <name evidence="2" type="ORF">PX653_26680</name>
</gene>
<dbReference type="Pfam" id="PF13946">
    <property type="entry name" value="DUF4214"/>
    <property type="match status" value="1"/>
</dbReference>
<dbReference type="InterPro" id="IPR001343">
    <property type="entry name" value="Hemolysn_Ca-bd"/>
</dbReference>
<dbReference type="InterPro" id="IPR018511">
    <property type="entry name" value="Hemolysin-typ_Ca-bd_CS"/>
</dbReference>